<evidence type="ECO:0000256" key="2">
    <source>
        <dbReference type="SAM" id="MobiDB-lite"/>
    </source>
</evidence>
<evidence type="ECO:0000256" key="1">
    <source>
        <dbReference type="ARBA" id="ARBA00010490"/>
    </source>
</evidence>
<dbReference type="SUPFAM" id="SSF46950">
    <property type="entry name" value="Double-stranded DNA-binding domain"/>
    <property type="match status" value="1"/>
</dbReference>
<organism evidence="3">
    <name type="scientific">Strombidium rassoulzadegani</name>
    <dbReference type="NCBI Taxonomy" id="1082188"/>
    <lineage>
        <taxon>Eukaryota</taxon>
        <taxon>Sar</taxon>
        <taxon>Alveolata</taxon>
        <taxon>Ciliophora</taxon>
        <taxon>Intramacronucleata</taxon>
        <taxon>Spirotrichea</taxon>
        <taxon>Oligotrichia</taxon>
        <taxon>Strombidiidae</taxon>
        <taxon>Strombidium</taxon>
    </lineage>
</organism>
<sequence length="117" mass="13389">MDPQKMQEQMQKQQEAVQKQEMVREQRAAVMQQVLENDARIRLSNIAAVKPEKAAQLENIIIGNMQRGTINGKINESQLIDLLNQFSEKESEAASKVDFKRKAFDSDDDLDLDNLDL</sequence>
<dbReference type="PIRSF" id="PIRSF015730">
    <property type="entry name" value="TFAR19"/>
    <property type="match status" value="1"/>
</dbReference>
<feature type="region of interest" description="Disordered" evidence="2">
    <location>
        <begin position="1"/>
        <end position="22"/>
    </location>
</feature>
<dbReference type="PANTHER" id="PTHR10840">
    <property type="entry name" value="PROGRAMMED CELL DEATH PROTEIN 5"/>
    <property type="match status" value="1"/>
</dbReference>
<dbReference type="AlphaFoldDB" id="A0A7S3FTF1"/>
<dbReference type="InterPro" id="IPR036883">
    <property type="entry name" value="PDCD5-like_sf"/>
</dbReference>
<dbReference type="GO" id="GO:0005829">
    <property type="term" value="C:cytosol"/>
    <property type="evidence" value="ECO:0007669"/>
    <property type="project" value="TreeGrafter"/>
</dbReference>
<dbReference type="GO" id="GO:0005634">
    <property type="term" value="C:nucleus"/>
    <property type="evidence" value="ECO:0007669"/>
    <property type="project" value="TreeGrafter"/>
</dbReference>
<dbReference type="Pfam" id="PF01984">
    <property type="entry name" value="dsDNA_bind"/>
    <property type="match status" value="1"/>
</dbReference>
<gene>
    <name evidence="3" type="ORF">SRAS04492_LOCUS1853</name>
</gene>
<name>A0A7S3FTF1_9SPIT</name>
<evidence type="ECO:0000313" key="3">
    <source>
        <dbReference type="EMBL" id="CAE0230066.1"/>
    </source>
</evidence>
<feature type="compositionally biased region" description="Low complexity" evidence="2">
    <location>
        <begin position="1"/>
        <end position="20"/>
    </location>
</feature>
<proteinExistence type="inferred from homology"/>
<dbReference type="InterPro" id="IPR002836">
    <property type="entry name" value="PDCD5-like"/>
</dbReference>
<comment type="similarity">
    <text evidence="1">Belongs to the PDCD5 family.</text>
</comment>
<protein>
    <recommendedName>
        <fullName evidence="4">Programmed cell death protein 5</fullName>
    </recommendedName>
</protein>
<dbReference type="GO" id="GO:0003677">
    <property type="term" value="F:DNA binding"/>
    <property type="evidence" value="ECO:0007669"/>
    <property type="project" value="InterPro"/>
</dbReference>
<dbReference type="PANTHER" id="PTHR10840:SF0">
    <property type="entry name" value="PROGRAMMED CELL DEATH PROTEIN 5"/>
    <property type="match status" value="1"/>
</dbReference>
<dbReference type="Gene3D" id="1.10.8.140">
    <property type="entry name" value="PDCD5-like"/>
    <property type="match status" value="1"/>
</dbReference>
<dbReference type="EMBL" id="HBIA01003566">
    <property type="protein sequence ID" value="CAE0230066.1"/>
    <property type="molecule type" value="Transcribed_RNA"/>
</dbReference>
<reference evidence="3" key="1">
    <citation type="submission" date="2021-01" db="EMBL/GenBank/DDBJ databases">
        <authorList>
            <person name="Corre E."/>
            <person name="Pelletier E."/>
            <person name="Niang G."/>
            <person name="Scheremetjew M."/>
            <person name="Finn R."/>
            <person name="Kale V."/>
            <person name="Holt S."/>
            <person name="Cochrane G."/>
            <person name="Meng A."/>
            <person name="Brown T."/>
            <person name="Cohen L."/>
        </authorList>
    </citation>
    <scope>NUCLEOTIDE SEQUENCE</scope>
    <source>
        <strain evidence="3">Ras09</strain>
    </source>
</reference>
<evidence type="ECO:0008006" key="4">
    <source>
        <dbReference type="Google" id="ProtNLM"/>
    </source>
</evidence>
<accession>A0A7S3FTF1</accession>